<dbReference type="Pfam" id="PF12833">
    <property type="entry name" value="HTH_18"/>
    <property type="match status" value="1"/>
</dbReference>
<dbReference type="PANTHER" id="PTHR43280">
    <property type="entry name" value="ARAC-FAMILY TRANSCRIPTIONAL REGULATOR"/>
    <property type="match status" value="1"/>
</dbReference>
<dbReference type="PROSITE" id="PS50110">
    <property type="entry name" value="RESPONSE_REGULATORY"/>
    <property type="match status" value="1"/>
</dbReference>
<dbReference type="GO" id="GO:0000160">
    <property type="term" value="P:phosphorelay signal transduction system"/>
    <property type="evidence" value="ECO:0007669"/>
    <property type="project" value="InterPro"/>
</dbReference>
<feature type="domain" description="Response regulatory" evidence="6">
    <location>
        <begin position="3"/>
        <end position="120"/>
    </location>
</feature>
<dbReference type="InterPro" id="IPR009057">
    <property type="entry name" value="Homeodomain-like_sf"/>
</dbReference>
<keyword evidence="3" id="KW-0804">Transcription</keyword>
<evidence type="ECO:0000313" key="7">
    <source>
        <dbReference type="EMBL" id="TCL38146.1"/>
    </source>
</evidence>
<dbReference type="InterPro" id="IPR011006">
    <property type="entry name" value="CheY-like_superfamily"/>
</dbReference>
<proteinExistence type="predicted"/>
<dbReference type="SUPFAM" id="SSF46689">
    <property type="entry name" value="Homeodomain-like"/>
    <property type="match status" value="2"/>
</dbReference>
<dbReference type="PROSITE" id="PS01124">
    <property type="entry name" value="HTH_ARAC_FAMILY_2"/>
    <property type="match status" value="1"/>
</dbReference>
<accession>A0A4R1Q1H8</accession>
<feature type="domain" description="HTH araC/xylS-type" evidence="5">
    <location>
        <begin position="145"/>
        <end position="243"/>
    </location>
</feature>
<keyword evidence="4" id="KW-0597">Phosphoprotein</keyword>
<evidence type="ECO:0000256" key="2">
    <source>
        <dbReference type="ARBA" id="ARBA00023125"/>
    </source>
</evidence>
<dbReference type="SMART" id="SM00448">
    <property type="entry name" value="REC"/>
    <property type="match status" value="1"/>
</dbReference>
<protein>
    <submittedName>
        <fullName evidence="7">Helix-turn-helix protein</fullName>
    </submittedName>
</protein>
<evidence type="ECO:0000259" key="5">
    <source>
        <dbReference type="PROSITE" id="PS01124"/>
    </source>
</evidence>
<dbReference type="Gene3D" id="3.40.50.2300">
    <property type="match status" value="1"/>
</dbReference>
<evidence type="ECO:0000313" key="8">
    <source>
        <dbReference type="Proteomes" id="UP000295063"/>
    </source>
</evidence>
<dbReference type="InterPro" id="IPR001789">
    <property type="entry name" value="Sig_transdc_resp-reg_receiver"/>
</dbReference>
<dbReference type="GO" id="GO:0043565">
    <property type="term" value="F:sequence-specific DNA binding"/>
    <property type="evidence" value="ECO:0007669"/>
    <property type="project" value="InterPro"/>
</dbReference>
<dbReference type="InterPro" id="IPR018062">
    <property type="entry name" value="HTH_AraC-typ_CS"/>
</dbReference>
<dbReference type="Proteomes" id="UP000295063">
    <property type="component" value="Unassembled WGS sequence"/>
</dbReference>
<evidence type="ECO:0000259" key="6">
    <source>
        <dbReference type="PROSITE" id="PS50110"/>
    </source>
</evidence>
<sequence>MNSMLLVDDERWVRTALRHTIEKLNKPFQIRHECSNGLEALDWLQENTVDLVVSDIRMPVMDGLAFIEQLRQRQEKQDVILITVHDDFQYVQKALRSGVFDYLVKPVDPVELDNCLEKWLRLCRSRQVEPGTEKGSETNSLSAVQQVLRYIAKTPPGEVTLADAAKHVHMNPCYLSQLFKQEMRINFVDYVSSLRIKEAKLLLTSTTLRISEIACRLGYSDIAYFSNMFRKLTGVSPSEYRKNLEKNIQ</sequence>
<organism evidence="7 8">
    <name type="scientific">Anaerospora hongkongensis</name>
    <dbReference type="NCBI Taxonomy" id="244830"/>
    <lineage>
        <taxon>Bacteria</taxon>
        <taxon>Bacillati</taxon>
        <taxon>Bacillota</taxon>
        <taxon>Negativicutes</taxon>
        <taxon>Selenomonadales</taxon>
        <taxon>Sporomusaceae</taxon>
        <taxon>Anaerospora</taxon>
    </lineage>
</organism>
<dbReference type="AlphaFoldDB" id="A0A4R1Q1H8"/>
<reference evidence="7 8" key="1">
    <citation type="submission" date="2019-03" db="EMBL/GenBank/DDBJ databases">
        <title>Genomic Encyclopedia of Type Strains, Phase IV (KMG-IV): sequencing the most valuable type-strain genomes for metagenomic binning, comparative biology and taxonomic classification.</title>
        <authorList>
            <person name="Goeker M."/>
        </authorList>
    </citation>
    <scope>NUCLEOTIDE SEQUENCE [LARGE SCALE GENOMIC DNA]</scope>
    <source>
        <strain evidence="7 8">DSM 15969</strain>
    </source>
</reference>
<dbReference type="EMBL" id="SLUI01000004">
    <property type="protein sequence ID" value="TCL38146.1"/>
    <property type="molecule type" value="Genomic_DNA"/>
</dbReference>
<dbReference type="Gene3D" id="1.10.10.60">
    <property type="entry name" value="Homeodomain-like"/>
    <property type="match status" value="2"/>
</dbReference>
<keyword evidence="8" id="KW-1185">Reference proteome</keyword>
<dbReference type="SMART" id="SM00342">
    <property type="entry name" value="HTH_ARAC"/>
    <property type="match status" value="1"/>
</dbReference>
<keyword evidence="2" id="KW-0238">DNA-binding</keyword>
<name>A0A4R1Q1H8_9FIRM</name>
<comment type="caution">
    <text evidence="7">The sequence shown here is derived from an EMBL/GenBank/DDBJ whole genome shotgun (WGS) entry which is preliminary data.</text>
</comment>
<dbReference type="PANTHER" id="PTHR43280:SF28">
    <property type="entry name" value="HTH-TYPE TRANSCRIPTIONAL ACTIVATOR RHAS"/>
    <property type="match status" value="1"/>
</dbReference>
<evidence type="ECO:0000256" key="4">
    <source>
        <dbReference type="PROSITE-ProRule" id="PRU00169"/>
    </source>
</evidence>
<dbReference type="OrthoDB" id="324626at2"/>
<evidence type="ECO:0000256" key="1">
    <source>
        <dbReference type="ARBA" id="ARBA00023015"/>
    </source>
</evidence>
<keyword evidence="1" id="KW-0805">Transcription regulation</keyword>
<dbReference type="SUPFAM" id="SSF52172">
    <property type="entry name" value="CheY-like"/>
    <property type="match status" value="1"/>
</dbReference>
<dbReference type="InterPro" id="IPR018060">
    <property type="entry name" value="HTH_AraC"/>
</dbReference>
<dbReference type="PROSITE" id="PS00041">
    <property type="entry name" value="HTH_ARAC_FAMILY_1"/>
    <property type="match status" value="1"/>
</dbReference>
<dbReference type="CDD" id="cd17536">
    <property type="entry name" value="REC_YesN-like"/>
    <property type="match status" value="1"/>
</dbReference>
<feature type="modified residue" description="4-aspartylphosphate" evidence="4">
    <location>
        <position position="55"/>
    </location>
</feature>
<dbReference type="Pfam" id="PF00072">
    <property type="entry name" value="Response_reg"/>
    <property type="match status" value="1"/>
</dbReference>
<dbReference type="InterPro" id="IPR020449">
    <property type="entry name" value="Tscrpt_reg_AraC-type_HTH"/>
</dbReference>
<gene>
    <name evidence="7" type="ORF">EV210_104113</name>
</gene>
<dbReference type="PRINTS" id="PR00032">
    <property type="entry name" value="HTHARAC"/>
</dbReference>
<dbReference type="GO" id="GO:0003700">
    <property type="term" value="F:DNA-binding transcription factor activity"/>
    <property type="evidence" value="ECO:0007669"/>
    <property type="project" value="InterPro"/>
</dbReference>
<evidence type="ECO:0000256" key="3">
    <source>
        <dbReference type="ARBA" id="ARBA00023163"/>
    </source>
</evidence>